<name>A0AAW1N2W9_POPJA</name>
<protein>
    <submittedName>
        <fullName evidence="1">Uncharacterized protein</fullName>
    </submittedName>
</protein>
<reference evidence="1 2" key="1">
    <citation type="journal article" date="2024" name="BMC Genomics">
        <title>De novo assembly and annotation of Popillia japonica's genome with initial clues to its potential as an invasive pest.</title>
        <authorList>
            <person name="Cucini C."/>
            <person name="Boschi S."/>
            <person name="Funari R."/>
            <person name="Cardaioli E."/>
            <person name="Iannotti N."/>
            <person name="Marturano G."/>
            <person name="Paoli F."/>
            <person name="Bruttini M."/>
            <person name="Carapelli A."/>
            <person name="Frati F."/>
            <person name="Nardi F."/>
        </authorList>
    </citation>
    <scope>NUCLEOTIDE SEQUENCE [LARGE SCALE GENOMIC DNA]</scope>
    <source>
        <strain evidence="1">DMR45628</strain>
    </source>
</reference>
<evidence type="ECO:0000313" key="1">
    <source>
        <dbReference type="EMBL" id="KAK9752939.1"/>
    </source>
</evidence>
<dbReference type="Proteomes" id="UP001458880">
    <property type="component" value="Unassembled WGS sequence"/>
</dbReference>
<accession>A0AAW1N2W9</accession>
<sequence length="160" mass="19503">MAKRIMNWRVIDEENLTDHRYIGYEIKVDQAPERVVEKRKFITDWNAFRAHLQRRLCNMSDEDKRSHKLCIEIIREAYLNSRNKGPRGERAVPYWWGNMSDEDKRSHKLCIEIIREAYLNSRSEGPRGERAVPYWWDSAISEKRKECNRIRRQYTEKERM</sequence>
<dbReference type="AlphaFoldDB" id="A0AAW1N2W9"/>
<keyword evidence="2" id="KW-1185">Reference proteome</keyword>
<gene>
    <name evidence="1" type="ORF">QE152_g3737</name>
</gene>
<organism evidence="1 2">
    <name type="scientific">Popillia japonica</name>
    <name type="common">Japanese beetle</name>
    <dbReference type="NCBI Taxonomy" id="7064"/>
    <lineage>
        <taxon>Eukaryota</taxon>
        <taxon>Metazoa</taxon>
        <taxon>Ecdysozoa</taxon>
        <taxon>Arthropoda</taxon>
        <taxon>Hexapoda</taxon>
        <taxon>Insecta</taxon>
        <taxon>Pterygota</taxon>
        <taxon>Neoptera</taxon>
        <taxon>Endopterygota</taxon>
        <taxon>Coleoptera</taxon>
        <taxon>Polyphaga</taxon>
        <taxon>Scarabaeiformia</taxon>
        <taxon>Scarabaeidae</taxon>
        <taxon>Rutelinae</taxon>
        <taxon>Popillia</taxon>
    </lineage>
</organism>
<evidence type="ECO:0000313" key="2">
    <source>
        <dbReference type="Proteomes" id="UP001458880"/>
    </source>
</evidence>
<dbReference type="EMBL" id="JASPKY010000016">
    <property type="protein sequence ID" value="KAK9752939.1"/>
    <property type="molecule type" value="Genomic_DNA"/>
</dbReference>
<comment type="caution">
    <text evidence="1">The sequence shown here is derived from an EMBL/GenBank/DDBJ whole genome shotgun (WGS) entry which is preliminary data.</text>
</comment>
<proteinExistence type="predicted"/>